<feature type="non-terminal residue" evidence="1">
    <location>
        <position position="1"/>
    </location>
</feature>
<reference evidence="1" key="3">
    <citation type="submission" date="2023-05" db="EMBL/GenBank/DDBJ databases">
        <authorList>
            <person name="Smith C.H."/>
        </authorList>
    </citation>
    <scope>NUCLEOTIDE SEQUENCE</scope>
    <source>
        <strain evidence="1">CHS0354</strain>
        <tissue evidence="1">Mantle</tissue>
    </source>
</reference>
<accession>A0AAE0S5S7</accession>
<protein>
    <submittedName>
        <fullName evidence="1">Uncharacterized protein</fullName>
    </submittedName>
</protein>
<organism evidence="1 2">
    <name type="scientific">Potamilus streckersoni</name>
    <dbReference type="NCBI Taxonomy" id="2493646"/>
    <lineage>
        <taxon>Eukaryota</taxon>
        <taxon>Metazoa</taxon>
        <taxon>Spiralia</taxon>
        <taxon>Lophotrochozoa</taxon>
        <taxon>Mollusca</taxon>
        <taxon>Bivalvia</taxon>
        <taxon>Autobranchia</taxon>
        <taxon>Heteroconchia</taxon>
        <taxon>Palaeoheterodonta</taxon>
        <taxon>Unionida</taxon>
        <taxon>Unionoidea</taxon>
        <taxon>Unionidae</taxon>
        <taxon>Ambleminae</taxon>
        <taxon>Lampsilini</taxon>
        <taxon>Potamilus</taxon>
    </lineage>
</organism>
<sequence>KTFKGLNDVLCRDLKEKAFPDVQDIAKQENYIVEAHGRTKNLVSKDKSGNLVQGIDAKRAREID</sequence>
<dbReference type="EMBL" id="JAEAOA010001233">
    <property type="protein sequence ID" value="KAK3585732.1"/>
    <property type="molecule type" value="Genomic_DNA"/>
</dbReference>
<reference evidence="1" key="2">
    <citation type="journal article" date="2021" name="Genome Biol. Evol.">
        <title>Developing a high-quality reference genome for a parasitic bivalve with doubly uniparental inheritance (Bivalvia: Unionida).</title>
        <authorList>
            <person name="Smith C.H."/>
        </authorList>
    </citation>
    <scope>NUCLEOTIDE SEQUENCE</scope>
    <source>
        <strain evidence="1">CHS0354</strain>
        <tissue evidence="1">Mantle</tissue>
    </source>
</reference>
<dbReference type="AlphaFoldDB" id="A0AAE0S5S7"/>
<comment type="caution">
    <text evidence="1">The sequence shown here is derived from an EMBL/GenBank/DDBJ whole genome shotgun (WGS) entry which is preliminary data.</text>
</comment>
<dbReference type="Proteomes" id="UP001195483">
    <property type="component" value="Unassembled WGS sequence"/>
</dbReference>
<evidence type="ECO:0000313" key="2">
    <source>
        <dbReference type="Proteomes" id="UP001195483"/>
    </source>
</evidence>
<keyword evidence="2" id="KW-1185">Reference proteome</keyword>
<reference evidence="1" key="1">
    <citation type="journal article" date="2021" name="Genome Biol. Evol.">
        <title>A High-Quality Reference Genome for a Parasitic Bivalve with Doubly Uniparental Inheritance (Bivalvia: Unionida).</title>
        <authorList>
            <person name="Smith C.H."/>
        </authorList>
    </citation>
    <scope>NUCLEOTIDE SEQUENCE</scope>
    <source>
        <strain evidence="1">CHS0354</strain>
    </source>
</reference>
<gene>
    <name evidence="1" type="ORF">CHS0354_020300</name>
</gene>
<name>A0AAE0S5S7_9BIVA</name>
<evidence type="ECO:0000313" key="1">
    <source>
        <dbReference type="EMBL" id="KAK3585732.1"/>
    </source>
</evidence>
<proteinExistence type="predicted"/>